<evidence type="ECO:0000313" key="2">
    <source>
        <dbReference type="Proteomes" id="UP001283361"/>
    </source>
</evidence>
<evidence type="ECO:0000313" key="1">
    <source>
        <dbReference type="EMBL" id="KAK3774634.1"/>
    </source>
</evidence>
<sequence length="81" mass="9007">MNLATYGDDEMLHQRTSQLTSSNQCLPGPGVEVAVAPSIWNVRRSEQAGDEKRESGPKDSTSLALLALVWMILCRDTRLKY</sequence>
<name>A0AAE0ZSB0_9GAST</name>
<dbReference type="AlphaFoldDB" id="A0AAE0ZSB0"/>
<organism evidence="1 2">
    <name type="scientific">Elysia crispata</name>
    <name type="common">lettuce slug</name>
    <dbReference type="NCBI Taxonomy" id="231223"/>
    <lineage>
        <taxon>Eukaryota</taxon>
        <taxon>Metazoa</taxon>
        <taxon>Spiralia</taxon>
        <taxon>Lophotrochozoa</taxon>
        <taxon>Mollusca</taxon>
        <taxon>Gastropoda</taxon>
        <taxon>Heterobranchia</taxon>
        <taxon>Euthyneura</taxon>
        <taxon>Panpulmonata</taxon>
        <taxon>Sacoglossa</taxon>
        <taxon>Placobranchoidea</taxon>
        <taxon>Plakobranchidae</taxon>
        <taxon>Elysia</taxon>
    </lineage>
</organism>
<dbReference type="EMBL" id="JAWDGP010003399">
    <property type="protein sequence ID" value="KAK3774634.1"/>
    <property type="molecule type" value="Genomic_DNA"/>
</dbReference>
<protein>
    <submittedName>
        <fullName evidence="1">Uncharacterized protein</fullName>
    </submittedName>
</protein>
<keyword evidence="2" id="KW-1185">Reference proteome</keyword>
<dbReference type="Proteomes" id="UP001283361">
    <property type="component" value="Unassembled WGS sequence"/>
</dbReference>
<accession>A0AAE0ZSB0</accession>
<proteinExistence type="predicted"/>
<gene>
    <name evidence="1" type="ORF">RRG08_035062</name>
</gene>
<reference evidence="1" key="1">
    <citation type="journal article" date="2023" name="G3 (Bethesda)">
        <title>A reference genome for the long-term kleptoplast-retaining sea slug Elysia crispata morphotype clarki.</title>
        <authorList>
            <person name="Eastman K.E."/>
            <person name="Pendleton A.L."/>
            <person name="Shaikh M.A."/>
            <person name="Suttiyut T."/>
            <person name="Ogas R."/>
            <person name="Tomko P."/>
            <person name="Gavelis G."/>
            <person name="Widhalm J.R."/>
            <person name="Wisecaver J.H."/>
        </authorList>
    </citation>
    <scope>NUCLEOTIDE SEQUENCE</scope>
    <source>
        <strain evidence="1">ECLA1</strain>
    </source>
</reference>
<comment type="caution">
    <text evidence="1">The sequence shown here is derived from an EMBL/GenBank/DDBJ whole genome shotgun (WGS) entry which is preliminary data.</text>
</comment>